<feature type="transmembrane region" description="Helical" evidence="10">
    <location>
        <begin position="57"/>
        <end position="82"/>
    </location>
</feature>
<dbReference type="Proteomes" id="UP000072653">
    <property type="component" value="Unassembled WGS sequence"/>
</dbReference>
<protein>
    <recommendedName>
        <fullName evidence="10">Diadenylate cyclase</fullName>
        <shortName evidence="10">DAC</shortName>
        <ecNumber evidence="10">2.7.7.85</ecNumber>
    </recommendedName>
    <alternativeName>
        <fullName evidence="10">Cyclic-di-AMP synthase</fullName>
        <shortName evidence="10">c-di-AMP synthase</shortName>
    </alternativeName>
</protein>
<keyword evidence="3 10" id="KW-0808">Transferase</keyword>
<dbReference type="SUPFAM" id="SSF143597">
    <property type="entry name" value="YojJ-like"/>
    <property type="match status" value="1"/>
</dbReference>
<comment type="caution">
    <text evidence="10">Lacks conserved residue(s) required for the propagation of feature annotation.</text>
</comment>
<evidence type="ECO:0000256" key="5">
    <source>
        <dbReference type="ARBA" id="ARBA00022695"/>
    </source>
</evidence>
<evidence type="ECO:0000256" key="1">
    <source>
        <dbReference type="ARBA" id="ARBA00000877"/>
    </source>
</evidence>
<keyword evidence="6 10" id="KW-0547">Nucleotide-binding</keyword>
<evidence type="ECO:0000259" key="11">
    <source>
        <dbReference type="PROSITE" id="PS51794"/>
    </source>
</evidence>
<dbReference type="PANTHER" id="PTHR34185:SF1">
    <property type="entry name" value="DIADENYLATE CYCLASE"/>
    <property type="match status" value="1"/>
</dbReference>
<reference evidence="12 13" key="1">
    <citation type="submission" date="2016-01" db="EMBL/GenBank/DDBJ databases">
        <title>Highly variable Streptococcus oralis are common among viridans streptococci isolated from primates.</title>
        <authorList>
            <person name="Denapaite D."/>
            <person name="Rieger M."/>
            <person name="Koendgen S."/>
            <person name="Brueckner R."/>
            <person name="Ochigava I."/>
            <person name="Kappeler P."/>
            <person name="Maetz-Rensing K."/>
            <person name="Leendertz F."/>
            <person name="Hakenbeck R."/>
        </authorList>
    </citation>
    <scope>NUCLEOTIDE SEQUENCE [LARGE SCALE GENOMIC DNA]</scope>
    <source>
        <strain evidence="12 13">DD16</strain>
    </source>
</reference>
<dbReference type="InterPro" id="IPR036888">
    <property type="entry name" value="DNA_integrity_DisA_N_sf"/>
</dbReference>
<keyword evidence="7 10" id="KW-0067">ATP-binding</keyword>
<evidence type="ECO:0000256" key="9">
    <source>
        <dbReference type="ARBA" id="ARBA00023136"/>
    </source>
</evidence>
<dbReference type="Pfam" id="PF02457">
    <property type="entry name" value="DAC"/>
    <property type="match status" value="1"/>
</dbReference>
<dbReference type="PANTHER" id="PTHR34185">
    <property type="entry name" value="DIADENYLATE CYCLASE"/>
    <property type="match status" value="1"/>
</dbReference>
<dbReference type="GO" id="GO:0006171">
    <property type="term" value="P:cAMP biosynthetic process"/>
    <property type="evidence" value="ECO:0007669"/>
    <property type="project" value="InterPro"/>
</dbReference>
<dbReference type="InterPro" id="IPR003390">
    <property type="entry name" value="DNA_integrity_scan_DisA_N"/>
</dbReference>
<dbReference type="EC" id="2.7.7.85" evidence="10"/>
<dbReference type="EMBL" id="LQOB01000037">
    <property type="protein sequence ID" value="KXT87745.1"/>
    <property type="molecule type" value="Genomic_DNA"/>
</dbReference>
<dbReference type="FunFam" id="3.40.1700.10:FF:000002">
    <property type="entry name" value="Diadenylate cyclase"/>
    <property type="match status" value="1"/>
</dbReference>
<evidence type="ECO:0000256" key="7">
    <source>
        <dbReference type="ARBA" id="ARBA00022840"/>
    </source>
</evidence>
<comment type="subunit">
    <text evidence="10">Probably a homodimer.</text>
</comment>
<feature type="transmembrane region" description="Helical" evidence="10">
    <location>
        <begin position="94"/>
        <end position="115"/>
    </location>
</feature>
<evidence type="ECO:0000313" key="13">
    <source>
        <dbReference type="Proteomes" id="UP000072653"/>
    </source>
</evidence>
<dbReference type="NCBIfam" id="TIGR00159">
    <property type="entry name" value="diadenylate cyclase CdaA"/>
    <property type="match status" value="1"/>
</dbReference>
<evidence type="ECO:0000256" key="3">
    <source>
        <dbReference type="ARBA" id="ARBA00022679"/>
    </source>
</evidence>
<organism evidence="12 13">
    <name type="scientific">Streptococcus oralis</name>
    <dbReference type="NCBI Taxonomy" id="1303"/>
    <lineage>
        <taxon>Bacteria</taxon>
        <taxon>Bacillati</taxon>
        <taxon>Bacillota</taxon>
        <taxon>Bacilli</taxon>
        <taxon>Lactobacillales</taxon>
        <taxon>Streptococcaceae</taxon>
        <taxon>Streptococcus</taxon>
    </lineage>
</organism>
<dbReference type="InterPro" id="IPR045585">
    <property type="entry name" value="CdaA_N"/>
</dbReference>
<accession>A0A139PER6</accession>
<keyword evidence="4 10" id="KW-0812">Transmembrane</keyword>
<evidence type="ECO:0000256" key="6">
    <source>
        <dbReference type="ARBA" id="ARBA00022741"/>
    </source>
</evidence>
<keyword evidence="8 10" id="KW-1133">Transmembrane helix</keyword>
<proteinExistence type="inferred from homology"/>
<keyword evidence="5 10" id="KW-0548">Nucleotidyltransferase</keyword>
<comment type="function">
    <text evidence="10">Catalyzes the condensation of 2 ATP molecules into cyclic di-AMP (c-di-AMP), a second messenger used to regulate differing processes in different bacteria.</text>
</comment>
<evidence type="ECO:0000256" key="10">
    <source>
        <dbReference type="HAMAP-Rule" id="MF_01499"/>
    </source>
</evidence>
<dbReference type="AlphaFoldDB" id="A0A139PER6"/>
<evidence type="ECO:0000256" key="8">
    <source>
        <dbReference type="ARBA" id="ARBA00022989"/>
    </source>
</evidence>
<dbReference type="InterPro" id="IPR050338">
    <property type="entry name" value="DisA"/>
</dbReference>
<keyword evidence="9 10" id="KW-0472">Membrane</keyword>
<keyword evidence="2 10" id="KW-1003">Cell membrane</keyword>
<comment type="catalytic activity">
    <reaction evidence="1 10">
        <text>2 ATP = 3',3'-c-di-AMP + 2 diphosphate</text>
        <dbReference type="Rhea" id="RHEA:35655"/>
        <dbReference type="ChEBI" id="CHEBI:30616"/>
        <dbReference type="ChEBI" id="CHEBI:33019"/>
        <dbReference type="ChEBI" id="CHEBI:71500"/>
        <dbReference type="EC" id="2.7.7.85"/>
    </reaction>
</comment>
<dbReference type="Gene3D" id="3.40.1700.10">
    <property type="entry name" value="DNA integrity scanning protein, DisA, N-terminal domain"/>
    <property type="match status" value="1"/>
</dbReference>
<dbReference type="PROSITE" id="PS51794">
    <property type="entry name" value="DAC"/>
    <property type="match status" value="1"/>
</dbReference>
<evidence type="ECO:0000256" key="2">
    <source>
        <dbReference type="ARBA" id="ARBA00022475"/>
    </source>
</evidence>
<evidence type="ECO:0000313" key="12">
    <source>
        <dbReference type="EMBL" id="KXT87745.1"/>
    </source>
</evidence>
<dbReference type="InterPro" id="IPR034701">
    <property type="entry name" value="CdaA"/>
</dbReference>
<feature type="domain" description="DAC" evidence="11">
    <location>
        <begin position="139"/>
        <end position="299"/>
    </location>
</feature>
<comment type="similarity">
    <text evidence="10">Belongs to the adenylate cyclase family. DacA/CdaA subfamily.</text>
</comment>
<dbReference type="Pfam" id="PF19293">
    <property type="entry name" value="CdaA_N"/>
    <property type="match status" value="1"/>
</dbReference>
<dbReference type="GO" id="GO:0005524">
    <property type="term" value="F:ATP binding"/>
    <property type="evidence" value="ECO:0007669"/>
    <property type="project" value="UniProtKB-UniRule"/>
</dbReference>
<dbReference type="PATRIC" id="fig|1303.79.peg.620"/>
<gene>
    <name evidence="10" type="primary">dacA</name>
    <name evidence="12" type="ORF">SORDD16_00568</name>
</gene>
<comment type="caution">
    <text evidence="12">The sequence shown here is derived from an EMBL/GenBank/DDBJ whole genome shotgun (WGS) entry which is preliminary data.</text>
</comment>
<feature type="transmembrane region" description="Helical" evidence="10">
    <location>
        <begin position="121"/>
        <end position="139"/>
    </location>
</feature>
<dbReference type="HAMAP" id="MF_01499">
    <property type="entry name" value="DacA"/>
    <property type="match status" value="1"/>
</dbReference>
<dbReference type="GO" id="GO:0106408">
    <property type="term" value="F:diadenylate cyclase activity"/>
    <property type="evidence" value="ECO:0007669"/>
    <property type="project" value="UniProtKB-EC"/>
</dbReference>
<evidence type="ECO:0000256" key="4">
    <source>
        <dbReference type="ARBA" id="ARBA00022692"/>
    </source>
</evidence>
<sequence length="331" mass="37407">MISPSFFLVSLFYHIFNQIKMKQDREKMGKKWYNKTERVLIGRELGMNFQQFSNLQYWTSLFSSPWSIVTNLIDILIVTYILYHFTKAIAGTKIMILVRGVLVFILAQILSNMIGLTTISWLINQIITYGVIAAVVIFSPEIRTGLERLGRATDFFSNAPISAEEQMIRAFVKSVEYMSPRKIGALVAVQRVRTLQEYISTGIPLDAKISAELLINIFIPNTPLHDGAVIIREDRIAVTSAYLPLTENTGISKEFGTRHRAAIGLSEVSDALTFVVSEETGGISITYNGVFKHDLTLEEFESELRGILLPTSEEKHGLKERLLGGWKHEKK</sequence>
<name>A0A139PER6_STROR</name>
<dbReference type="GO" id="GO:0004016">
    <property type="term" value="F:adenylate cyclase activity"/>
    <property type="evidence" value="ECO:0007669"/>
    <property type="project" value="UniProtKB-UniRule"/>
</dbReference>